<dbReference type="CDD" id="cd02440">
    <property type="entry name" value="AdoMet_MTases"/>
    <property type="match status" value="1"/>
</dbReference>
<dbReference type="PANTHER" id="PTHR43591">
    <property type="entry name" value="METHYLTRANSFERASE"/>
    <property type="match status" value="1"/>
</dbReference>
<dbReference type="Proteomes" id="UP001610335">
    <property type="component" value="Unassembled WGS sequence"/>
</dbReference>
<dbReference type="PANTHER" id="PTHR43591:SF50">
    <property type="entry name" value="METHYLTRANSFERASE DOMAIN-CONTAINING PROTEIN-RELATED"/>
    <property type="match status" value="1"/>
</dbReference>
<dbReference type="GO" id="GO:0008168">
    <property type="term" value="F:methyltransferase activity"/>
    <property type="evidence" value="ECO:0007669"/>
    <property type="project" value="UniProtKB-KW"/>
</dbReference>
<accession>A0ABR4IB96</accession>
<organism evidence="1 2">
    <name type="scientific">Aspergillus cavernicola</name>
    <dbReference type="NCBI Taxonomy" id="176166"/>
    <lineage>
        <taxon>Eukaryota</taxon>
        <taxon>Fungi</taxon>
        <taxon>Dikarya</taxon>
        <taxon>Ascomycota</taxon>
        <taxon>Pezizomycotina</taxon>
        <taxon>Eurotiomycetes</taxon>
        <taxon>Eurotiomycetidae</taxon>
        <taxon>Eurotiales</taxon>
        <taxon>Aspergillaceae</taxon>
        <taxon>Aspergillus</taxon>
        <taxon>Aspergillus subgen. Nidulantes</taxon>
    </lineage>
</organism>
<proteinExistence type="predicted"/>
<reference evidence="1 2" key="1">
    <citation type="submission" date="2024-07" db="EMBL/GenBank/DDBJ databases">
        <title>Section-level genome sequencing and comparative genomics of Aspergillus sections Usti and Cavernicolus.</title>
        <authorList>
            <consortium name="Lawrence Berkeley National Laboratory"/>
            <person name="Nybo J.L."/>
            <person name="Vesth T.C."/>
            <person name="Theobald S."/>
            <person name="Frisvad J.C."/>
            <person name="Larsen T.O."/>
            <person name="Kjaerboelling I."/>
            <person name="Rothschild-Mancinelli K."/>
            <person name="Lyhne E.K."/>
            <person name="Kogle M.E."/>
            <person name="Barry K."/>
            <person name="Clum A."/>
            <person name="Na H."/>
            <person name="Ledsgaard L."/>
            <person name="Lin J."/>
            <person name="Lipzen A."/>
            <person name="Kuo A."/>
            <person name="Riley R."/>
            <person name="Mondo S."/>
            <person name="LaButti K."/>
            <person name="Haridas S."/>
            <person name="Pangalinan J."/>
            <person name="Salamov A.A."/>
            <person name="Simmons B.A."/>
            <person name="Magnuson J.K."/>
            <person name="Chen J."/>
            <person name="Drula E."/>
            <person name="Henrissat B."/>
            <person name="Wiebenga A."/>
            <person name="Lubbers R.J."/>
            <person name="Gomes A.C."/>
            <person name="Makela M.R."/>
            <person name="Stajich J."/>
            <person name="Grigoriev I.V."/>
            <person name="Mortensen U.H."/>
            <person name="De vries R.P."/>
            <person name="Baker S.E."/>
            <person name="Andersen M.R."/>
        </authorList>
    </citation>
    <scope>NUCLEOTIDE SEQUENCE [LARGE SCALE GENOMIC DNA]</scope>
    <source>
        <strain evidence="1 2">CBS 600.67</strain>
    </source>
</reference>
<keyword evidence="1" id="KW-0808">Transferase</keyword>
<dbReference type="Gene3D" id="3.40.50.150">
    <property type="entry name" value="Vaccinia Virus protein VP39"/>
    <property type="match status" value="1"/>
</dbReference>
<evidence type="ECO:0000313" key="1">
    <source>
        <dbReference type="EMBL" id="KAL2824232.1"/>
    </source>
</evidence>
<evidence type="ECO:0000313" key="2">
    <source>
        <dbReference type="Proteomes" id="UP001610335"/>
    </source>
</evidence>
<sequence length="284" mass="31615">MSEPAEIYPLGRDTTESTRLNEQHKLIMDIVGGSIDKTVPLDNVHSVADIATGTGVWLRDAQKALNKDSDEHQRYYHGFDISAAQFPITSEGIELSVQDVLKPFPPEHHNRYDLVHVRLLVTAIKEPELQAVVSNLRTILKPGGFLQWIEIDFTGLYETPVHPKAAEAVKLWLQFIEQHGISQCAPKTLQVAYEKAGLVNTTSRTSFIRGHEDLTSRAQAWQLEFFATVVPLVLRRTGQATTDEEVSKKTLELIKDVELACAAGEVLDLRFGTVVGQKPSPDVL</sequence>
<dbReference type="EMBL" id="JBFXLS010000045">
    <property type="protein sequence ID" value="KAL2824232.1"/>
    <property type="molecule type" value="Genomic_DNA"/>
</dbReference>
<name>A0ABR4IB96_9EURO</name>
<gene>
    <name evidence="1" type="ORF">BDW59DRAFT_87288</name>
</gene>
<dbReference type="Pfam" id="PF13489">
    <property type="entry name" value="Methyltransf_23"/>
    <property type="match status" value="1"/>
</dbReference>
<keyword evidence="2" id="KW-1185">Reference proteome</keyword>
<dbReference type="GO" id="GO:0032259">
    <property type="term" value="P:methylation"/>
    <property type="evidence" value="ECO:0007669"/>
    <property type="project" value="UniProtKB-KW"/>
</dbReference>
<keyword evidence="1" id="KW-0489">Methyltransferase</keyword>
<dbReference type="SUPFAM" id="SSF53335">
    <property type="entry name" value="S-adenosyl-L-methionine-dependent methyltransferases"/>
    <property type="match status" value="1"/>
</dbReference>
<comment type="caution">
    <text evidence="1">The sequence shown here is derived from an EMBL/GenBank/DDBJ whole genome shotgun (WGS) entry which is preliminary data.</text>
</comment>
<dbReference type="InterPro" id="IPR029063">
    <property type="entry name" value="SAM-dependent_MTases_sf"/>
</dbReference>
<protein>
    <submittedName>
        <fullName evidence="1">S-adenosyl-L-methionine-dependent methyltransferase</fullName>
    </submittedName>
</protein>